<gene>
    <name evidence="2" type="ORF">H9641_05740</name>
</gene>
<evidence type="ECO:0000313" key="3">
    <source>
        <dbReference type="Proteomes" id="UP000655570"/>
    </source>
</evidence>
<evidence type="ECO:0000259" key="1">
    <source>
        <dbReference type="PROSITE" id="PS50172"/>
    </source>
</evidence>
<dbReference type="PROSITE" id="PS50172">
    <property type="entry name" value="BRCT"/>
    <property type="match status" value="1"/>
</dbReference>
<evidence type="ECO:0000313" key="2">
    <source>
        <dbReference type="EMBL" id="MBD7980221.1"/>
    </source>
</evidence>
<name>A0ABR8TWQ4_9CELL</name>
<reference evidence="2 3" key="1">
    <citation type="submission" date="2020-08" db="EMBL/GenBank/DDBJ databases">
        <title>A Genomic Blueprint of the Chicken Gut Microbiome.</title>
        <authorList>
            <person name="Gilroy R."/>
            <person name="Ravi A."/>
            <person name="Getino M."/>
            <person name="Pursley I."/>
            <person name="Horton D.L."/>
            <person name="Alikhan N.-F."/>
            <person name="Baker D."/>
            <person name="Gharbi K."/>
            <person name="Hall N."/>
            <person name="Watson M."/>
            <person name="Adriaenssens E.M."/>
            <person name="Foster-Nyarko E."/>
            <person name="Jarju S."/>
            <person name="Secka A."/>
            <person name="Antonio M."/>
            <person name="Oren A."/>
            <person name="Chaudhuri R."/>
            <person name="La Ragione R.M."/>
            <person name="Hildebrand F."/>
            <person name="Pallen M.J."/>
        </authorList>
    </citation>
    <scope>NUCLEOTIDE SEQUENCE [LARGE SCALE GENOMIC DNA]</scope>
    <source>
        <strain evidence="2 3">Sa2CUA9</strain>
    </source>
</reference>
<keyword evidence="3" id="KW-1185">Reference proteome</keyword>
<dbReference type="InterPro" id="IPR001357">
    <property type="entry name" value="BRCT_dom"/>
</dbReference>
<dbReference type="EMBL" id="JACSQF010000004">
    <property type="protein sequence ID" value="MBD7980221.1"/>
    <property type="molecule type" value="Genomic_DNA"/>
</dbReference>
<dbReference type="SUPFAM" id="SSF52113">
    <property type="entry name" value="BRCT domain"/>
    <property type="match status" value="1"/>
</dbReference>
<accession>A0ABR8TWQ4</accession>
<feature type="domain" description="BRCT" evidence="1">
    <location>
        <begin position="1"/>
        <end position="50"/>
    </location>
</feature>
<comment type="caution">
    <text evidence="2">The sequence shown here is derived from an EMBL/GenBank/DDBJ whole genome shotgun (WGS) entry which is preliminary data.</text>
</comment>
<dbReference type="RefSeq" id="WP_191801808.1">
    <property type="nucleotide sequence ID" value="NZ_JACSQF010000004.1"/>
</dbReference>
<proteinExistence type="predicted"/>
<dbReference type="InterPro" id="IPR036420">
    <property type="entry name" value="BRCT_dom_sf"/>
</dbReference>
<organism evidence="2 3">
    <name type="scientific">Oerskovia merdavium</name>
    <dbReference type="NCBI Taxonomy" id="2762227"/>
    <lineage>
        <taxon>Bacteria</taxon>
        <taxon>Bacillati</taxon>
        <taxon>Actinomycetota</taxon>
        <taxon>Actinomycetes</taxon>
        <taxon>Micrococcales</taxon>
        <taxon>Cellulomonadaceae</taxon>
        <taxon>Oerskovia</taxon>
    </lineage>
</organism>
<dbReference type="Proteomes" id="UP000655570">
    <property type="component" value="Unassembled WGS sequence"/>
</dbReference>
<protein>
    <recommendedName>
        <fullName evidence="1">BRCT domain-containing protein</fullName>
    </recommendedName>
</protein>
<dbReference type="Gene3D" id="3.40.50.10190">
    <property type="entry name" value="BRCT domain"/>
    <property type="match status" value="1"/>
</dbReference>
<sequence length="106" mass="12158">MRDELVLFTGRALVCGEHMERRVLREHTVKLGGRVAPDRSASVTVLVVGEIWTGPLRDGQRRYSQKLVYFEELMRRQRRHVHVIDGSGFGELLTGRHARCHDLLAP</sequence>